<evidence type="ECO:0000313" key="2">
    <source>
        <dbReference type="EMBL" id="AEF82733.1"/>
    </source>
</evidence>
<evidence type="ECO:0000256" key="1">
    <source>
        <dbReference type="SAM" id="Phobius"/>
    </source>
</evidence>
<keyword evidence="1" id="KW-0472">Membrane</keyword>
<dbReference type="eggNOG" id="COG4775">
    <property type="taxonomic scope" value="Bacteria"/>
</dbReference>
<evidence type="ECO:0008006" key="4">
    <source>
        <dbReference type="Google" id="ProtNLM"/>
    </source>
</evidence>
<reference evidence="2 3" key="2">
    <citation type="journal article" date="2011" name="ISME J.">
        <title>RNA-seq reveals cooperative metabolic interactions between two termite-gut spirochete species in co-culture.</title>
        <authorList>
            <person name="Rosenthal A.Z."/>
            <person name="Matson E.G."/>
            <person name="Eldar A."/>
            <person name="Leadbetter J.R."/>
        </authorList>
    </citation>
    <scope>NUCLEOTIDE SEQUENCE [LARGE SCALE GENOMIC DNA]</scope>
    <source>
        <strain evidence="3">ATCC BAA-888 / DSM 13862 / ZAS-9</strain>
    </source>
</reference>
<proteinExistence type="predicted"/>
<protein>
    <recommendedName>
        <fullName evidence="4">POTRA domain-containing protein</fullName>
    </recommendedName>
</protein>
<dbReference type="OrthoDB" id="358170at2"/>
<dbReference type="RefSeq" id="WP_015712552.1">
    <property type="nucleotide sequence ID" value="NC_015577.1"/>
</dbReference>
<keyword evidence="1" id="KW-0812">Transmembrane</keyword>
<name>F5YB71_LEAAZ</name>
<keyword evidence="3" id="KW-1185">Reference proteome</keyword>
<dbReference type="STRING" id="545695.TREAZ_2998"/>
<dbReference type="Proteomes" id="UP000009222">
    <property type="component" value="Chromosome"/>
</dbReference>
<sequence>MKKEGYMTNNNHFLFRSIGVNVLFFIVVLFLPGFIFADDNGEAHRNLRISAVSITGLKRTKPHVAQKALKKFIGMEAENLNIDDVKAAVIDTGILDPLEVEVIEENNEAILHVTVREKWSIFPIPMIMAGSNGFSFGGFFGDMNAFGLRDIFFVGGMYSKQEWMVTGGYMHNPRTDYLPGWRLMGMFARQERHDTDQNKNNLRVFDLDSFGGSGGLSYAFFGFLNLSVGLGFEEQILKNKEEAQNGPIEGGRYLKTETNLSIRKSNWDGYLLSQQSISLGYEWTAGLDYDSFHSLSFRGIWEKSLLPGFRLNFKAGGIWSPDAPVLQESSPFAAQVNILPSGYKAKNFAGTSLGLEKYIFKFSFGTLSALLSWQAAWSDGSILKNQFDQGIAGGISFYMSKLAIPALTVGGAYNITAHYFQGSFSLGMSF</sequence>
<reference evidence="3" key="1">
    <citation type="submission" date="2009-12" db="EMBL/GenBank/DDBJ databases">
        <title>Complete sequence of Treponema azotonutricium strain ZAS-9.</title>
        <authorList>
            <person name="Tetu S.G."/>
            <person name="Matson E."/>
            <person name="Ren Q."/>
            <person name="Seshadri R."/>
            <person name="Elbourne L."/>
            <person name="Hassan K.A."/>
            <person name="Durkin A."/>
            <person name="Radune D."/>
            <person name="Mohamoud Y."/>
            <person name="Shay R."/>
            <person name="Jin S."/>
            <person name="Zhang X."/>
            <person name="Lucey K."/>
            <person name="Ballor N.R."/>
            <person name="Ottesen E."/>
            <person name="Rosenthal R."/>
            <person name="Allen A."/>
            <person name="Leadbetter J.R."/>
            <person name="Paulsen I.T."/>
        </authorList>
    </citation>
    <scope>NUCLEOTIDE SEQUENCE [LARGE SCALE GENOMIC DNA]</scope>
    <source>
        <strain evidence="3">ATCC BAA-888 / DSM 13862 / ZAS-9</strain>
    </source>
</reference>
<organism evidence="2 3">
    <name type="scientific">Leadbettera azotonutricia (strain ATCC BAA-888 / DSM 13862 / ZAS-9)</name>
    <name type="common">Treponema azotonutricium</name>
    <dbReference type="NCBI Taxonomy" id="545695"/>
    <lineage>
        <taxon>Bacteria</taxon>
        <taxon>Pseudomonadati</taxon>
        <taxon>Spirochaetota</taxon>
        <taxon>Spirochaetia</taxon>
        <taxon>Spirochaetales</taxon>
        <taxon>Breznakiellaceae</taxon>
        <taxon>Leadbettera</taxon>
    </lineage>
</organism>
<feature type="transmembrane region" description="Helical" evidence="1">
    <location>
        <begin position="12"/>
        <end position="37"/>
    </location>
</feature>
<dbReference type="EMBL" id="CP001841">
    <property type="protein sequence ID" value="AEF82733.1"/>
    <property type="molecule type" value="Genomic_DNA"/>
</dbReference>
<accession>F5YB71</accession>
<dbReference type="Gene3D" id="2.40.160.50">
    <property type="entry name" value="membrane protein fhac: a member of the omp85/tpsb transporter family"/>
    <property type="match status" value="1"/>
</dbReference>
<gene>
    <name evidence="2" type="ordered locus">TREAZ_2998</name>
</gene>
<dbReference type="InParanoid" id="F5YB71"/>
<keyword evidence="1" id="KW-1133">Transmembrane helix</keyword>
<evidence type="ECO:0000313" key="3">
    <source>
        <dbReference type="Proteomes" id="UP000009222"/>
    </source>
</evidence>
<dbReference type="KEGG" id="taz:TREAZ_2998"/>
<dbReference type="AlphaFoldDB" id="F5YB71"/>
<dbReference type="HOGENOM" id="CLU_637662_0_0_12"/>